<dbReference type="AlphaFoldDB" id="A0A1X9WD92"/>
<evidence type="ECO:0000256" key="3">
    <source>
        <dbReference type="ARBA" id="ARBA00015944"/>
    </source>
</evidence>
<reference evidence="11" key="1">
    <citation type="journal article" date="2017" name="Sci. Rep.">
        <title>The mitochondrial genomes of the acoelomorph worms Paratomella rubra, Isodiametra pulchra and Archaphanostoma ylvae.</title>
        <authorList>
            <person name="Robertson H.E."/>
            <person name="Lapraz F."/>
            <person name="Egger B."/>
            <person name="Telford M.J."/>
            <person name="Schiffer P.H."/>
        </authorList>
    </citation>
    <scope>NUCLEOTIDE SEQUENCE</scope>
</reference>
<dbReference type="SUPFAM" id="SSF81452">
    <property type="entry name" value="Cytochrome c oxidase subunit III-like"/>
    <property type="match status" value="1"/>
</dbReference>
<evidence type="ECO:0000256" key="9">
    <source>
        <dbReference type="SAM" id="Phobius"/>
    </source>
</evidence>
<name>A0A1X9WD92_9BILA</name>
<keyword evidence="7 9" id="KW-0472">Membrane</keyword>
<evidence type="ECO:0000259" key="10">
    <source>
        <dbReference type="PROSITE" id="PS50253"/>
    </source>
</evidence>
<dbReference type="GO" id="GO:0005739">
    <property type="term" value="C:mitochondrion"/>
    <property type="evidence" value="ECO:0007669"/>
    <property type="project" value="TreeGrafter"/>
</dbReference>
<organism evidence="11">
    <name type="scientific">Baltalimania ylvae</name>
    <dbReference type="NCBI Taxonomy" id="3341436"/>
    <lineage>
        <taxon>Eukaryota</taxon>
        <taxon>Metazoa</taxon>
        <taxon>Xenacoelomorpha</taxon>
        <taxon>Acoelomorpha</taxon>
        <taxon>Acoela</taxon>
        <taxon>Isodiametridae</taxon>
        <taxon>Baltalimania</taxon>
    </lineage>
</organism>
<keyword evidence="4 8" id="KW-0812">Transmembrane</keyword>
<dbReference type="RefSeq" id="YP_009380093.1">
    <property type="nucleotide sequence ID" value="NC_034947.1"/>
</dbReference>
<dbReference type="GeneID" id="32958858"/>
<comment type="similarity">
    <text evidence="2 8">Belongs to the cytochrome c oxidase subunit 3 family.</text>
</comment>
<dbReference type="Gene3D" id="1.20.120.80">
    <property type="entry name" value="Cytochrome c oxidase, subunit III, four-helix bundle"/>
    <property type="match status" value="1"/>
</dbReference>
<dbReference type="InterPro" id="IPR000298">
    <property type="entry name" value="Cyt_c_oxidase-like_su3"/>
</dbReference>
<comment type="function">
    <text evidence="8">Component of the cytochrome c oxidase, the last enzyme in the mitochondrial electron transport chain which drives oxidative phosphorylation. The respiratory chain contains 3 multisubunit complexes succinate dehydrogenase (complex II, CII), ubiquinol-cytochrome c oxidoreductase (cytochrome b-c1 complex, complex III, CIII) and cytochrome c oxidase (complex IV, CIV), that cooperate to transfer electrons derived from NADH and succinate to molecular oxygen, creating an electrochemical gradient over the inner membrane that drives transmembrane transport and the ATP synthase. Cytochrome c oxidase is the component of the respiratory chain that catalyzes the reduction of oxygen to water. Electrons originating from reduced cytochrome c in the intermembrane space (IMS) are transferred via the dinuclear copper A center (CU(A)) of subunit 2 and heme A of subunit 1 to the active site in subunit 1, a binuclear center (BNC) formed by heme A3 and copper B (CU(B)). The BNC reduces molecular oxygen to 2 water molecules using 4 electrons from cytochrome c in the IMS and 4 protons from the mitochondrial matrix.</text>
</comment>
<dbReference type="GO" id="GO:0004129">
    <property type="term" value="F:cytochrome-c oxidase activity"/>
    <property type="evidence" value="ECO:0007669"/>
    <property type="project" value="InterPro"/>
</dbReference>
<evidence type="ECO:0000256" key="5">
    <source>
        <dbReference type="ARBA" id="ARBA00022967"/>
    </source>
</evidence>
<dbReference type="InterPro" id="IPR035973">
    <property type="entry name" value="Cyt_c_oxidase_su3-like_sf"/>
</dbReference>
<keyword evidence="8 11" id="KW-0496">Mitochondrion</keyword>
<keyword evidence="6 9" id="KW-1133">Transmembrane helix</keyword>
<dbReference type="PROSITE" id="PS50253">
    <property type="entry name" value="COX3"/>
    <property type="match status" value="1"/>
</dbReference>
<dbReference type="EMBL" id="KY825223">
    <property type="protein sequence ID" value="ARS00896.1"/>
    <property type="molecule type" value="Genomic_DNA"/>
</dbReference>
<dbReference type="InterPro" id="IPR013833">
    <property type="entry name" value="Cyt_c_oxidase_su3_a-hlx"/>
</dbReference>
<evidence type="ECO:0000256" key="4">
    <source>
        <dbReference type="ARBA" id="ARBA00022692"/>
    </source>
</evidence>
<dbReference type="PANTHER" id="PTHR11403">
    <property type="entry name" value="CYTOCHROME C OXIDASE SUBUNIT III"/>
    <property type="match status" value="1"/>
</dbReference>
<geneLocation type="mitochondrion" evidence="11"/>
<evidence type="ECO:0000256" key="2">
    <source>
        <dbReference type="ARBA" id="ARBA00010581"/>
    </source>
</evidence>
<accession>A0A1X9WD92</accession>
<evidence type="ECO:0000256" key="6">
    <source>
        <dbReference type="ARBA" id="ARBA00022989"/>
    </source>
</evidence>
<feature type="transmembrane region" description="Helical" evidence="9">
    <location>
        <begin position="192"/>
        <end position="221"/>
    </location>
</feature>
<feature type="transmembrane region" description="Helical" evidence="9">
    <location>
        <begin position="86"/>
        <end position="108"/>
    </location>
</feature>
<comment type="subcellular location">
    <subcellularLocation>
        <location evidence="1">Membrane</location>
        <topology evidence="1">Multi-pass membrane protein</topology>
    </subcellularLocation>
</comment>
<sequence>MISQFETHPFHMVEESPWPIYLGVASFFLLISLVDFFWFHSMNFIMNFLIWGWILKIWSRDVVRESVYGGFHSTEVEKGLKWGMGWFITSEIFFFLAFFWGFFHFSLVPNMESGDSWPPLHIIPMMPFSIPLLNTLLLLSSGISLTWSHHSLLCGDYNASIFGILLTIFLGVYFTVLQVFEYMESTFCFYDSLYGSIFFLATGFHGAHVIIGTTMLIIVSLRIFWGNFSNTHHIGMEISSWYWHFVDVVWLFLFCCIYWWGS</sequence>
<evidence type="ECO:0000313" key="11">
    <source>
        <dbReference type="EMBL" id="ARS00896.1"/>
    </source>
</evidence>
<gene>
    <name evidence="11" type="primary">cox3</name>
</gene>
<dbReference type="CDD" id="cd01665">
    <property type="entry name" value="Cyt_c_Oxidase_III"/>
    <property type="match status" value="1"/>
</dbReference>
<proteinExistence type="inferred from homology"/>
<keyword evidence="5" id="KW-1278">Translocase</keyword>
<feature type="transmembrane region" description="Helical" evidence="9">
    <location>
        <begin position="159"/>
        <end position="180"/>
    </location>
</feature>
<dbReference type="Pfam" id="PF00510">
    <property type="entry name" value="COX3"/>
    <property type="match status" value="1"/>
</dbReference>
<dbReference type="GO" id="GO:0006123">
    <property type="term" value="P:mitochondrial electron transport, cytochrome c to oxygen"/>
    <property type="evidence" value="ECO:0007669"/>
    <property type="project" value="TreeGrafter"/>
</dbReference>
<feature type="transmembrane region" description="Helical" evidence="9">
    <location>
        <begin position="20"/>
        <end position="39"/>
    </location>
</feature>
<feature type="domain" description="Heme-copper oxidase subunit III family profile" evidence="10">
    <location>
        <begin position="6"/>
        <end position="262"/>
    </location>
</feature>
<feature type="transmembrane region" description="Helical" evidence="9">
    <location>
        <begin position="241"/>
        <end position="261"/>
    </location>
</feature>
<dbReference type="Gene3D" id="1.10.287.70">
    <property type="match status" value="1"/>
</dbReference>
<dbReference type="PANTHER" id="PTHR11403:SF7">
    <property type="entry name" value="CYTOCHROME C OXIDASE SUBUNIT 3"/>
    <property type="match status" value="1"/>
</dbReference>
<dbReference type="InterPro" id="IPR024791">
    <property type="entry name" value="Cyt_c/ubiquinol_Oxase_su3"/>
</dbReference>
<evidence type="ECO:0000256" key="7">
    <source>
        <dbReference type="ARBA" id="ARBA00023136"/>
    </source>
</evidence>
<dbReference type="InterPro" id="IPR033945">
    <property type="entry name" value="Cyt_c_oxase_su3_dom"/>
</dbReference>
<evidence type="ECO:0000256" key="8">
    <source>
        <dbReference type="RuleBase" id="RU003375"/>
    </source>
</evidence>
<dbReference type="GO" id="GO:0016020">
    <property type="term" value="C:membrane"/>
    <property type="evidence" value="ECO:0007669"/>
    <property type="project" value="UniProtKB-SubCell"/>
</dbReference>
<feature type="transmembrane region" description="Helical" evidence="9">
    <location>
        <begin position="128"/>
        <end position="147"/>
    </location>
</feature>
<evidence type="ECO:0000256" key="1">
    <source>
        <dbReference type="ARBA" id="ARBA00004141"/>
    </source>
</evidence>
<protein>
    <recommendedName>
        <fullName evidence="3 8">Cytochrome c oxidase subunit 3</fullName>
    </recommendedName>
</protein>